<name>A0A2P2QUT9_RHIMU</name>
<protein>
    <submittedName>
        <fullName evidence="1">Uncharacterized protein</fullName>
    </submittedName>
</protein>
<organism evidence="1">
    <name type="scientific">Rhizophora mucronata</name>
    <name type="common">Asiatic mangrove</name>
    <dbReference type="NCBI Taxonomy" id="61149"/>
    <lineage>
        <taxon>Eukaryota</taxon>
        <taxon>Viridiplantae</taxon>
        <taxon>Streptophyta</taxon>
        <taxon>Embryophyta</taxon>
        <taxon>Tracheophyta</taxon>
        <taxon>Spermatophyta</taxon>
        <taxon>Magnoliopsida</taxon>
        <taxon>eudicotyledons</taxon>
        <taxon>Gunneridae</taxon>
        <taxon>Pentapetalae</taxon>
        <taxon>rosids</taxon>
        <taxon>fabids</taxon>
        <taxon>Malpighiales</taxon>
        <taxon>Rhizophoraceae</taxon>
        <taxon>Rhizophora</taxon>
    </lineage>
</organism>
<dbReference type="AlphaFoldDB" id="A0A2P2QUT9"/>
<evidence type="ECO:0000313" key="1">
    <source>
        <dbReference type="EMBL" id="MBX70708.1"/>
    </source>
</evidence>
<dbReference type="EMBL" id="GGEC01090224">
    <property type="protein sequence ID" value="MBX70708.1"/>
    <property type="molecule type" value="Transcribed_RNA"/>
</dbReference>
<proteinExistence type="predicted"/>
<accession>A0A2P2QUT9</accession>
<reference evidence="1" key="1">
    <citation type="submission" date="2018-02" db="EMBL/GenBank/DDBJ databases">
        <title>Rhizophora mucronata_Transcriptome.</title>
        <authorList>
            <person name="Meera S.P."/>
            <person name="Sreeshan A."/>
            <person name="Augustine A."/>
        </authorList>
    </citation>
    <scope>NUCLEOTIDE SEQUENCE</scope>
    <source>
        <tissue evidence="1">Leaf</tissue>
    </source>
</reference>
<sequence>MVCMVFVFLILSLFVAVFTMLWTLDCLVLFLHSCSACPVIRIILTKY</sequence>